<dbReference type="PANTHER" id="PTHR10353:SF122">
    <property type="entry name" value="6-PHOSPHO-BETA-GLUCOSIDASE ASCB-RELATED"/>
    <property type="match status" value="1"/>
</dbReference>
<keyword evidence="2 5" id="KW-0378">Hydrolase</keyword>
<dbReference type="InterPro" id="IPR033132">
    <property type="entry name" value="GH_1_N_CS"/>
</dbReference>
<dbReference type="FunFam" id="3.20.20.80:FF:000004">
    <property type="entry name" value="Beta-glucosidase 6-phospho-beta-glucosidase"/>
    <property type="match status" value="1"/>
</dbReference>
<dbReference type="PROSITE" id="PS00653">
    <property type="entry name" value="GLYCOSYL_HYDROL_F1_2"/>
    <property type="match status" value="1"/>
</dbReference>
<dbReference type="RefSeq" id="WP_146368602.1">
    <property type="nucleotide sequence ID" value="NZ_CP042295.1"/>
</dbReference>
<comment type="similarity">
    <text evidence="1 4">Belongs to the glycosyl hydrolase 1 family.</text>
</comment>
<dbReference type="PANTHER" id="PTHR10353">
    <property type="entry name" value="GLYCOSYL HYDROLASE"/>
    <property type="match status" value="1"/>
</dbReference>
<dbReference type="GO" id="GO:0016052">
    <property type="term" value="P:carbohydrate catabolic process"/>
    <property type="evidence" value="ECO:0007669"/>
    <property type="project" value="TreeGrafter"/>
</dbReference>
<evidence type="ECO:0000256" key="4">
    <source>
        <dbReference type="RuleBase" id="RU003690"/>
    </source>
</evidence>
<proteinExistence type="inferred from homology"/>
<dbReference type="GO" id="GO:0005829">
    <property type="term" value="C:cytosol"/>
    <property type="evidence" value="ECO:0007669"/>
    <property type="project" value="TreeGrafter"/>
</dbReference>
<dbReference type="GO" id="GO:0008422">
    <property type="term" value="F:beta-glucosidase activity"/>
    <property type="evidence" value="ECO:0007669"/>
    <property type="project" value="TreeGrafter"/>
</dbReference>
<evidence type="ECO:0000256" key="1">
    <source>
        <dbReference type="ARBA" id="ARBA00010838"/>
    </source>
</evidence>
<dbReference type="Gene3D" id="3.20.20.80">
    <property type="entry name" value="Glycosidases"/>
    <property type="match status" value="1"/>
</dbReference>
<sequence length="494" mass="56421">MNKSVFKEGFLWGGAIAANQAEGAYLDGGKGLSIPDMLLGGNKDTSRRFSSVIDQNAFYPSHDAIKFYERYKEDIALFAEMGFKVFRFSINWGRIFPNGNDEKPNEEGLKFYENVIDECLKYGIEPLITLAHYEMPWALVKNYNGFESREVIDFFVKYVKTVFTRYKDKVKYWLTFNEINAPVKLNGKLGIGDLYSLGVMDKDDKVSKEKIDLNKLKTDKRRSYLALHNQFVASALAVIEAKKINPNFMIGNMVLQSTAYPLTPDPKDVLLTQFEDNLYNHFCNDVQARGAYPEYMYRYFRDNNIDYSFITEEDKQILAKGTVDFISFSYYQTSCVSATLKSDEGVGNFTFGLANPHLKSSDWGWQIDPDGLRYTLNKLHGRYPDKPLMIVENGLGAIDKVEADGSINDDYRIDYLRQHINAMAEAIKDGVPLIGYTTWGPIDLVSAGTGEFAKRYGFIYVNRHDDGTGDFSRSKKKSFYWYKKVIESNGSDLD</sequence>
<organism evidence="5 6">
    <name type="scientific">Mycoplasma anserisalpingitidis</name>
    <dbReference type="NCBI Taxonomy" id="519450"/>
    <lineage>
        <taxon>Bacteria</taxon>
        <taxon>Bacillati</taxon>
        <taxon>Mycoplasmatota</taxon>
        <taxon>Mollicutes</taxon>
        <taxon>Mycoplasmataceae</taxon>
        <taxon>Mycoplasma</taxon>
    </lineage>
</organism>
<dbReference type="OrthoDB" id="391810at2"/>
<keyword evidence="6" id="KW-1185">Reference proteome</keyword>
<reference evidence="5 6" key="1">
    <citation type="journal article" date="2019" name="Microbiol. Resour. Announc.">
        <title>Complete Genome Sequences of Three Mycoplasma anserisalpingitis (Mycoplasma sp. 1220) Strains.</title>
        <authorList>
            <person name="Grozner D."/>
            <person name="Forro B."/>
            <person name="Kovacs A.B."/>
            <person name="Marton S."/>
            <person name="Banyai K."/>
            <person name="Kreizinger Z."/>
            <person name="Sulyok K.M."/>
            <person name="Gyuranecz M."/>
        </authorList>
    </citation>
    <scope>NUCLEOTIDE SEQUENCE [LARGE SCALE GENOMIC DNA]</scope>
    <source>
        <strain evidence="5 6">ATCC:BAA-2147</strain>
    </source>
</reference>
<dbReference type="SUPFAM" id="SSF51445">
    <property type="entry name" value="(Trans)glycosidases"/>
    <property type="match status" value="1"/>
</dbReference>
<dbReference type="Proteomes" id="UP000318927">
    <property type="component" value="Chromosome"/>
</dbReference>
<dbReference type="InterPro" id="IPR001360">
    <property type="entry name" value="Glyco_hydro_1"/>
</dbReference>
<dbReference type="PRINTS" id="PR00131">
    <property type="entry name" value="GLHYDRLASE1"/>
</dbReference>
<accession>A0A5B8K7Y5</accession>
<evidence type="ECO:0000256" key="3">
    <source>
        <dbReference type="ARBA" id="ARBA00023295"/>
    </source>
</evidence>
<dbReference type="KEGG" id="mans:FRW55_02555"/>
<dbReference type="AlphaFoldDB" id="A0A5B8K7Y5"/>
<evidence type="ECO:0000313" key="6">
    <source>
        <dbReference type="Proteomes" id="UP000318927"/>
    </source>
</evidence>
<protein>
    <submittedName>
        <fullName evidence="5">Glycoside hydrolase family 1 protein</fullName>
    </submittedName>
</protein>
<dbReference type="InterPro" id="IPR017853">
    <property type="entry name" value="GH"/>
</dbReference>
<dbReference type="EMBL" id="CP042295">
    <property type="protein sequence ID" value="QDY87027.1"/>
    <property type="molecule type" value="Genomic_DNA"/>
</dbReference>
<gene>
    <name evidence="5" type="ORF">FRW55_02555</name>
</gene>
<evidence type="ECO:0000256" key="2">
    <source>
        <dbReference type="ARBA" id="ARBA00022801"/>
    </source>
</evidence>
<keyword evidence="3" id="KW-0326">Glycosidase</keyword>
<evidence type="ECO:0000313" key="5">
    <source>
        <dbReference type="EMBL" id="QDY87027.1"/>
    </source>
</evidence>
<name>A0A5B8K7Y5_9MOLU</name>
<dbReference type="Pfam" id="PF00232">
    <property type="entry name" value="Glyco_hydro_1"/>
    <property type="match status" value="1"/>
</dbReference>